<accession>A0A1M5YBS1</accession>
<evidence type="ECO:0000256" key="2">
    <source>
        <dbReference type="ARBA" id="ARBA00022729"/>
    </source>
</evidence>
<evidence type="ECO:0000256" key="1">
    <source>
        <dbReference type="ARBA" id="ARBA00022487"/>
    </source>
</evidence>
<sequence>MQYFNNLIATLILIILFPFCLLAQDKAVVRDSINTYSNLDFKHMKAQLGITTENRPGPSGNPKDPNAANTDELKVHNYNLPELLLSSSGQRILTEKQWEQERRMELLQSIETEMYGTIPKHIPKVSWSILTSKDTLIGNILVEEQHLLGVVDNAQYPELSVEIEVLLGIPKTQDTIATPVVIQLGFIHSPFYRIQEPKSYFISPFEPLFKQQLTTQGWGYAVVDVNSIQADHGAGLLSGIIGLINRGKRRSSTDWGVLRAWGWGVSSLIDYFETRSAVDHNRIAVEGTSRYGKAALVAMAFDTRISLGFIGSAGAGGSSILRRNFGETLENLASPGEYHWFSGNFLKYASIMTVNDLPFDAHSVIALCAPRPVFISAGSSNIEGHWVDAKGMFLGGKFASPVYELYGLQGYANEEFPVMGKAITDGEIAFRQHSGGHSTGPNWSTWIAWARKYWDK</sequence>
<keyword evidence="2" id="KW-0732">Signal</keyword>
<keyword evidence="1" id="KW-0719">Serine esterase</keyword>
<reference evidence="8" key="2">
    <citation type="submission" date="2016-11" db="EMBL/GenBank/DDBJ databases">
        <authorList>
            <person name="Varghese N."/>
            <person name="Submissions S."/>
        </authorList>
    </citation>
    <scope>NUCLEOTIDE SEQUENCE [LARGE SCALE GENOMIC DNA]</scope>
    <source>
        <strain evidence="8">DSM 19859</strain>
    </source>
</reference>
<dbReference type="Proteomes" id="UP000290037">
    <property type="component" value="Unassembled WGS sequence"/>
</dbReference>
<reference evidence="6 9" key="3">
    <citation type="submission" date="2018-07" db="EMBL/GenBank/DDBJ databases">
        <title>Leeuwenhoekiella genomics.</title>
        <authorList>
            <person name="Tahon G."/>
            <person name="Willems A."/>
        </authorList>
    </citation>
    <scope>NUCLEOTIDE SEQUENCE [LARGE SCALE GENOMIC DNA]</scope>
    <source>
        <strain evidence="6 9">LMG 24856</strain>
    </source>
</reference>
<feature type="domain" description="4-O-methyl-glucuronoyl methylesterase-like" evidence="5">
    <location>
        <begin position="251"/>
        <end position="407"/>
    </location>
</feature>
<dbReference type="Proteomes" id="UP000184240">
    <property type="component" value="Unassembled WGS sequence"/>
</dbReference>
<proteinExistence type="predicted"/>
<feature type="region of interest" description="Disordered" evidence="4">
    <location>
        <begin position="51"/>
        <end position="70"/>
    </location>
</feature>
<name>A0A1M5YBS1_9FLAO</name>
<evidence type="ECO:0000313" key="6">
    <source>
        <dbReference type="EMBL" id="RXG30640.1"/>
    </source>
</evidence>
<evidence type="ECO:0000256" key="4">
    <source>
        <dbReference type="SAM" id="MobiDB-lite"/>
    </source>
</evidence>
<evidence type="ECO:0000313" key="7">
    <source>
        <dbReference type="EMBL" id="SHI09531.1"/>
    </source>
</evidence>
<organism evidence="7 8">
    <name type="scientific">Leeuwenhoekiella palythoae</name>
    <dbReference type="NCBI Taxonomy" id="573501"/>
    <lineage>
        <taxon>Bacteria</taxon>
        <taxon>Pseudomonadati</taxon>
        <taxon>Bacteroidota</taxon>
        <taxon>Flavobacteriia</taxon>
        <taxon>Flavobacteriales</taxon>
        <taxon>Flavobacteriaceae</taxon>
        <taxon>Leeuwenhoekiella</taxon>
    </lineage>
</organism>
<evidence type="ECO:0000259" key="5">
    <source>
        <dbReference type="Pfam" id="PF22244"/>
    </source>
</evidence>
<dbReference type="Pfam" id="PF22244">
    <property type="entry name" value="GCE_fung"/>
    <property type="match status" value="1"/>
</dbReference>
<dbReference type="OrthoDB" id="9809261at2"/>
<gene>
    <name evidence="6" type="ORF">DSM01_1391</name>
    <name evidence="7" type="ORF">SAMN04487999_2100</name>
</gene>
<dbReference type="EMBL" id="FQXT01000003">
    <property type="protein sequence ID" value="SHI09531.1"/>
    <property type="molecule type" value="Genomic_DNA"/>
</dbReference>
<dbReference type="GO" id="GO:0052689">
    <property type="term" value="F:carboxylic ester hydrolase activity"/>
    <property type="evidence" value="ECO:0007669"/>
    <property type="project" value="UniProtKB-KW"/>
</dbReference>
<dbReference type="STRING" id="573501.SAMN04487999_2100"/>
<evidence type="ECO:0000256" key="3">
    <source>
        <dbReference type="ARBA" id="ARBA00022801"/>
    </source>
</evidence>
<dbReference type="AlphaFoldDB" id="A0A1M5YBS1"/>
<keyword evidence="9" id="KW-1185">Reference proteome</keyword>
<dbReference type="EMBL" id="QOVN01000002">
    <property type="protein sequence ID" value="RXG30640.1"/>
    <property type="molecule type" value="Genomic_DNA"/>
</dbReference>
<reference evidence="7" key="1">
    <citation type="submission" date="2016-11" db="EMBL/GenBank/DDBJ databases">
        <authorList>
            <person name="Jaros S."/>
            <person name="Januszkiewicz K."/>
            <person name="Wedrychowicz H."/>
        </authorList>
    </citation>
    <scope>NUCLEOTIDE SEQUENCE [LARGE SCALE GENOMIC DNA]</scope>
    <source>
        <strain evidence="7">DSM 19859</strain>
    </source>
</reference>
<protein>
    <recommendedName>
        <fullName evidence="5">4-O-methyl-glucuronoyl methylesterase-like domain-containing protein</fullName>
    </recommendedName>
</protein>
<evidence type="ECO:0000313" key="9">
    <source>
        <dbReference type="Proteomes" id="UP000290037"/>
    </source>
</evidence>
<dbReference type="RefSeq" id="WP_072982801.1">
    <property type="nucleotide sequence ID" value="NZ_FQXT01000003.1"/>
</dbReference>
<dbReference type="InterPro" id="IPR054579">
    <property type="entry name" value="GCE-like_dom"/>
</dbReference>
<dbReference type="InterPro" id="IPR029058">
    <property type="entry name" value="AB_hydrolase_fold"/>
</dbReference>
<evidence type="ECO:0000313" key="8">
    <source>
        <dbReference type="Proteomes" id="UP000184240"/>
    </source>
</evidence>
<keyword evidence="3" id="KW-0378">Hydrolase</keyword>
<dbReference type="SUPFAM" id="SSF53474">
    <property type="entry name" value="alpha/beta-Hydrolases"/>
    <property type="match status" value="1"/>
</dbReference>
<dbReference type="Gene3D" id="3.40.50.1820">
    <property type="entry name" value="alpha/beta hydrolase"/>
    <property type="match status" value="1"/>
</dbReference>